<comment type="similarity">
    <text evidence="2">Belongs to the major facilitator superfamily.</text>
</comment>
<keyword evidence="4 8" id="KW-0812">Transmembrane</keyword>
<dbReference type="Gene3D" id="1.20.1720.10">
    <property type="entry name" value="Multidrug resistance protein D"/>
    <property type="match status" value="1"/>
</dbReference>
<proteinExistence type="inferred from homology"/>
<feature type="transmembrane region" description="Helical" evidence="8">
    <location>
        <begin position="594"/>
        <end position="614"/>
    </location>
</feature>
<feature type="transmembrane region" description="Helical" evidence="8">
    <location>
        <begin position="555"/>
        <end position="574"/>
    </location>
</feature>
<feature type="compositionally biased region" description="Polar residues" evidence="7">
    <location>
        <begin position="220"/>
        <end position="231"/>
    </location>
</feature>
<reference evidence="10 11" key="1">
    <citation type="journal article" date="2011" name="Proc. Natl. Acad. Sci. U.S.A.">
        <title>Evolutionary erosion of yeast sex chromosomes by mating-type switching accidents.</title>
        <authorList>
            <person name="Gordon J.L."/>
            <person name="Armisen D."/>
            <person name="Proux-Wera E."/>
            <person name="Oheigeartaigh S.S."/>
            <person name="Byrne K.P."/>
            <person name="Wolfe K.H."/>
        </authorList>
    </citation>
    <scope>NUCLEOTIDE SEQUENCE [LARGE SCALE GENOMIC DNA]</scope>
    <source>
        <strain evidence="11">ATCC 34711 / CBS 6284 / DSM 70876 / NBRC 10599 / NRRL Y-10934 / UCD 77-7</strain>
    </source>
</reference>
<evidence type="ECO:0000256" key="7">
    <source>
        <dbReference type="SAM" id="MobiDB-lite"/>
    </source>
</evidence>
<dbReference type="eggNOG" id="KOG0254">
    <property type="taxonomic scope" value="Eukaryota"/>
</dbReference>
<dbReference type="InParanoid" id="I2H641"/>
<evidence type="ECO:0000256" key="2">
    <source>
        <dbReference type="ARBA" id="ARBA00008335"/>
    </source>
</evidence>
<organism evidence="10 11">
    <name type="scientific">Henningerozyma blattae (strain ATCC 34711 / CBS 6284 / DSM 70876 / NBRC 10599 / NRRL Y-10934 / UCD 77-7)</name>
    <name type="common">Yeast</name>
    <name type="synonym">Tetrapisispora blattae</name>
    <dbReference type="NCBI Taxonomy" id="1071380"/>
    <lineage>
        <taxon>Eukaryota</taxon>
        <taxon>Fungi</taxon>
        <taxon>Dikarya</taxon>
        <taxon>Ascomycota</taxon>
        <taxon>Saccharomycotina</taxon>
        <taxon>Saccharomycetes</taxon>
        <taxon>Saccharomycetales</taxon>
        <taxon>Saccharomycetaceae</taxon>
        <taxon>Henningerozyma</taxon>
    </lineage>
</organism>
<dbReference type="HOGENOM" id="CLU_320334_0_0_1"/>
<dbReference type="GO" id="GO:0000329">
    <property type="term" value="C:fungal-type vacuole membrane"/>
    <property type="evidence" value="ECO:0007669"/>
    <property type="project" value="TreeGrafter"/>
</dbReference>
<keyword evidence="3" id="KW-0813">Transport</keyword>
<dbReference type="RefSeq" id="XP_004181362.1">
    <property type="nucleotide sequence ID" value="XM_004181314.1"/>
</dbReference>
<dbReference type="InterPro" id="IPR011701">
    <property type="entry name" value="MFS"/>
</dbReference>
<feature type="region of interest" description="Disordered" evidence="7">
    <location>
        <begin position="1"/>
        <end position="132"/>
    </location>
</feature>
<evidence type="ECO:0000313" key="10">
    <source>
        <dbReference type="EMBL" id="CCH61843.1"/>
    </source>
</evidence>
<feature type="transmembrane region" description="Helical" evidence="8">
    <location>
        <begin position="489"/>
        <end position="508"/>
    </location>
</feature>
<feature type="transmembrane region" description="Helical" evidence="8">
    <location>
        <begin position="876"/>
        <end position="894"/>
    </location>
</feature>
<feature type="compositionally biased region" description="Polar residues" evidence="7">
    <location>
        <begin position="82"/>
        <end position="120"/>
    </location>
</feature>
<keyword evidence="11" id="KW-1185">Reference proteome</keyword>
<keyword evidence="6 8" id="KW-0472">Membrane</keyword>
<evidence type="ECO:0000256" key="5">
    <source>
        <dbReference type="ARBA" id="ARBA00022989"/>
    </source>
</evidence>
<feature type="domain" description="Major facilitator superfamily (MFS) profile" evidence="9">
    <location>
        <begin position="399"/>
        <end position="899"/>
    </location>
</feature>
<dbReference type="InterPro" id="IPR020846">
    <property type="entry name" value="MFS_dom"/>
</dbReference>
<sequence length="906" mass="98747">MSKKQKQRKKVRSKKRKQQKSKGPVQETTPDKSLSNELLTENNKIEQQDVPEVHENRQDETDWVKSDKVETVKVFNDKPSKTTEPAIQLSNTATSIIEESTPSNPITEDTESTPDSNITLKASEPVPDDTPKANKIIIQPVNTTASIIEDQLPSMPMEGTPNAKATQQVLGDTPKVNIATFPPSNATTSVIEASNSLTNDTTNTTDIVITDFSKSTESATITDTPKTNESGTAIPESNPLKSLTKKDSISTTDGNGTLEANESSVINETIGASINNLSLGNEEMISIITGSSCNRSLNHTTETIYNPSTSQDYASVATGTTNNNLDSSQILKPIRDEFIQDASTDIAGFVAGELEEIEEEAREAREGEEGEALITSTASYGTLPIEPSVEMSNMKMNIIMCSMYLGVFLAALDNTVVSTLMAHIGSEFNQIPKVPWVATSYLLSSAVFQPLYGKLSDIFGRKALLIFSNLIFFFGCIICGMSNSLNMLVWGRFVAGIGGGGITSMTTITVSDIVPLRSRAVYQGICNFFFGLGTAFGGVIGGIFVDHQYGWRMVFWSQVPVSGLSTLLICSFLVVPRIKNYEVSLGRKLMRVDWLGSISMILWLTSFLLITTMMGGISLDIDSDQFHYLIMFSSVSAIIFVLTELFVASDPVLPLRFLSNRSVLGASLGNFFCVMGFMTICFYLPIYFASVLDISPTGIGKRMAPNFLCTALGSLGAGVYMKQTGKYYWFVVLFALVSTLGHYYLTLIPLTVSITVQYLLVVLPGVGSSIIIVVALLAMIAAVPHKHQAATTSISYAFRSTGGTLGVALGSSVFHRTLIKRLHTDVLEYVSPEHPRKELLRIIKKASHSTEWVHRKAPTFIRDTLITCYDVACHDVFVFCTACALLAAISLALIREERLATGLRAT</sequence>
<accession>I2H641</accession>
<dbReference type="FunCoup" id="I2H641">
    <property type="interactions" value="23"/>
</dbReference>
<feature type="transmembrane region" description="Helical" evidence="8">
    <location>
        <begin position="401"/>
        <end position="422"/>
    </location>
</feature>
<dbReference type="PANTHER" id="PTHR23501">
    <property type="entry name" value="MAJOR FACILITATOR SUPERFAMILY"/>
    <property type="match status" value="1"/>
</dbReference>
<dbReference type="SUPFAM" id="SSF103473">
    <property type="entry name" value="MFS general substrate transporter"/>
    <property type="match status" value="1"/>
</dbReference>
<dbReference type="OrthoDB" id="3437016at2759"/>
<evidence type="ECO:0000256" key="4">
    <source>
        <dbReference type="ARBA" id="ARBA00022692"/>
    </source>
</evidence>
<evidence type="ECO:0000256" key="3">
    <source>
        <dbReference type="ARBA" id="ARBA00022448"/>
    </source>
</evidence>
<feature type="transmembrane region" description="Helical" evidence="8">
    <location>
        <begin position="703"/>
        <end position="720"/>
    </location>
</feature>
<protein>
    <recommendedName>
        <fullName evidence="9">Major facilitator superfamily (MFS) profile domain-containing protein</fullName>
    </recommendedName>
</protein>
<dbReference type="Pfam" id="PF07690">
    <property type="entry name" value="MFS_1"/>
    <property type="match status" value="1"/>
</dbReference>
<dbReference type="OMA" id="VPHEHQA"/>
<feature type="compositionally biased region" description="Polar residues" evidence="7">
    <location>
        <begin position="249"/>
        <end position="260"/>
    </location>
</feature>
<feature type="transmembrane region" description="Helical" evidence="8">
    <location>
        <begin position="757"/>
        <end position="784"/>
    </location>
</feature>
<keyword evidence="5 8" id="KW-1133">Transmembrane helix</keyword>
<feature type="region of interest" description="Disordered" evidence="7">
    <location>
        <begin position="220"/>
        <end position="260"/>
    </location>
</feature>
<feature type="compositionally biased region" description="Basic and acidic residues" evidence="7">
    <location>
        <begin position="43"/>
        <end position="81"/>
    </location>
</feature>
<dbReference type="PANTHER" id="PTHR23501:SF191">
    <property type="entry name" value="VACUOLAR BASIC AMINO ACID TRANSPORTER 4"/>
    <property type="match status" value="1"/>
</dbReference>
<dbReference type="InterPro" id="IPR036259">
    <property type="entry name" value="MFS_trans_sf"/>
</dbReference>
<dbReference type="GeneID" id="14496952"/>
<dbReference type="GO" id="GO:0015174">
    <property type="term" value="F:basic amino acid transmembrane transporter activity"/>
    <property type="evidence" value="ECO:0007669"/>
    <property type="project" value="TreeGrafter"/>
</dbReference>
<name>I2H641_HENB6</name>
<feature type="compositionally biased region" description="Basic residues" evidence="7">
    <location>
        <begin position="1"/>
        <end position="20"/>
    </location>
</feature>
<feature type="transmembrane region" description="Helical" evidence="8">
    <location>
        <begin position="626"/>
        <end position="647"/>
    </location>
</feature>
<gene>
    <name evidence="10" type="primary">TBLA0F03040</name>
    <name evidence="10" type="ORF">TBLA_0F03040</name>
</gene>
<comment type="subcellular location">
    <subcellularLocation>
        <location evidence="1">Endomembrane system</location>
        <topology evidence="1">Multi-pass membrane protein</topology>
    </subcellularLocation>
</comment>
<dbReference type="PROSITE" id="PS50850">
    <property type="entry name" value="MFS"/>
    <property type="match status" value="1"/>
</dbReference>
<feature type="transmembrane region" description="Helical" evidence="8">
    <location>
        <begin position="796"/>
        <end position="814"/>
    </location>
</feature>
<dbReference type="Gene3D" id="1.20.1250.20">
    <property type="entry name" value="MFS general substrate transporter like domains"/>
    <property type="match status" value="1"/>
</dbReference>
<evidence type="ECO:0000259" key="9">
    <source>
        <dbReference type="PROSITE" id="PS50850"/>
    </source>
</evidence>
<dbReference type="Proteomes" id="UP000002866">
    <property type="component" value="Chromosome 6"/>
</dbReference>
<evidence type="ECO:0000313" key="11">
    <source>
        <dbReference type="Proteomes" id="UP000002866"/>
    </source>
</evidence>
<dbReference type="EMBL" id="HE806321">
    <property type="protein sequence ID" value="CCH61843.1"/>
    <property type="molecule type" value="Genomic_DNA"/>
</dbReference>
<feature type="transmembrane region" description="Helical" evidence="8">
    <location>
        <begin position="434"/>
        <end position="452"/>
    </location>
</feature>
<evidence type="ECO:0000256" key="8">
    <source>
        <dbReference type="SAM" id="Phobius"/>
    </source>
</evidence>
<dbReference type="KEGG" id="tbl:TBLA_0F03040"/>
<feature type="transmembrane region" description="Helical" evidence="8">
    <location>
        <begin position="668"/>
        <end position="691"/>
    </location>
</feature>
<evidence type="ECO:0000256" key="6">
    <source>
        <dbReference type="ARBA" id="ARBA00023136"/>
    </source>
</evidence>
<dbReference type="GO" id="GO:0012505">
    <property type="term" value="C:endomembrane system"/>
    <property type="evidence" value="ECO:0007669"/>
    <property type="project" value="UniProtKB-SubCell"/>
</dbReference>
<feature type="transmembrane region" description="Helical" evidence="8">
    <location>
        <begin position="520"/>
        <end position="543"/>
    </location>
</feature>
<feature type="transmembrane region" description="Helical" evidence="8">
    <location>
        <begin position="464"/>
        <end position="483"/>
    </location>
</feature>
<dbReference type="CDD" id="cd17502">
    <property type="entry name" value="MFS_Azr1_MDR_like"/>
    <property type="match status" value="1"/>
</dbReference>
<feature type="compositionally biased region" description="Polar residues" evidence="7">
    <location>
        <begin position="26"/>
        <end position="42"/>
    </location>
</feature>
<evidence type="ECO:0000256" key="1">
    <source>
        <dbReference type="ARBA" id="ARBA00004127"/>
    </source>
</evidence>
<dbReference type="AlphaFoldDB" id="I2H641"/>
<feature type="transmembrane region" description="Helical" evidence="8">
    <location>
        <begin position="727"/>
        <end position="745"/>
    </location>
</feature>